<evidence type="ECO:0000256" key="1">
    <source>
        <dbReference type="SAM" id="MobiDB-lite"/>
    </source>
</evidence>
<comment type="caution">
    <text evidence="3">The sequence shown here is derived from an EMBL/GenBank/DDBJ whole genome shotgun (WGS) entry which is preliminary data.</text>
</comment>
<evidence type="ECO:0000313" key="4">
    <source>
        <dbReference type="Proteomes" id="UP001212602"/>
    </source>
</evidence>
<evidence type="ECO:0000256" key="2">
    <source>
        <dbReference type="SAM" id="SignalP"/>
    </source>
</evidence>
<feature type="region of interest" description="Disordered" evidence="1">
    <location>
        <begin position="167"/>
        <end position="287"/>
    </location>
</feature>
<feature type="signal peptide" evidence="2">
    <location>
        <begin position="1"/>
        <end position="20"/>
    </location>
</feature>
<feature type="compositionally biased region" description="Pro residues" evidence="1">
    <location>
        <begin position="258"/>
        <end position="272"/>
    </location>
</feature>
<keyword evidence="2" id="KW-0732">Signal</keyword>
<organism evidence="3 4">
    <name type="scientific">Xenophilus arseniciresistens</name>
    <dbReference type="NCBI Taxonomy" id="1283306"/>
    <lineage>
        <taxon>Bacteria</taxon>
        <taxon>Pseudomonadati</taxon>
        <taxon>Pseudomonadota</taxon>
        <taxon>Betaproteobacteria</taxon>
        <taxon>Burkholderiales</taxon>
        <taxon>Comamonadaceae</taxon>
        <taxon>Xenophilus</taxon>
    </lineage>
</organism>
<feature type="chain" id="PRO_5042084316" description="DUF4412 domain-containing protein" evidence="2">
    <location>
        <begin position="21"/>
        <end position="287"/>
    </location>
</feature>
<gene>
    <name evidence="3" type="ORF">PGB34_16430</name>
</gene>
<keyword evidence="4" id="KW-1185">Reference proteome</keyword>
<evidence type="ECO:0000313" key="3">
    <source>
        <dbReference type="EMBL" id="MDA7417952.1"/>
    </source>
</evidence>
<sequence length="287" mass="31027">MKRRHFAASAALATLAPWLAAPAPARSLMPPPIRTRTGRLMQLSVLDRDSGRELPLHFHEGEYWVAGRPGARYALRVHNLQGERLLAVMSVDGLNVLTGQRASVDQGGYVLDGGERADVAGWRKSDDQIAAFEFTAPGDAYATRTGRPEHLGVIGLALFRERAPLPPPAVASRSEEARAPWAADAARAEAPAASTARQAERSRAPAGPAPQLGTGHGAREHAPVSRTQFTRAQSRPDELIRVRYDSRENLIARGVIPAPRPSRPQAPQPFPASPSEMGYVPDPPPRR</sequence>
<dbReference type="RefSeq" id="WP_271429193.1">
    <property type="nucleotide sequence ID" value="NZ_JAQIPB010000008.1"/>
</dbReference>
<feature type="compositionally biased region" description="Basic and acidic residues" evidence="1">
    <location>
        <begin position="234"/>
        <end position="250"/>
    </location>
</feature>
<name>A0AAE3T211_9BURK</name>
<accession>A0AAE3T211</accession>
<dbReference type="AlphaFoldDB" id="A0AAE3T211"/>
<protein>
    <recommendedName>
        <fullName evidence="5">DUF4412 domain-containing protein</fullName>
    </recommendedName>
</protein>
<reference evidence="3" key="1">
    <citation type="submission" date="2023-01" db="EMBL/GenBank/DDBJ databases">
        <title>Xenophilus mangrovi sp. nov., isolated from soil of Mangrove nature reserve.</title>
        <authorList>
            <person name="Xu S."/>
            <person name="Liu Z."/>
            <person name="Xu Y."/>
        </authorList>
    </citation>
    <scope>NUCLEOTIDE SEQUENCE</scope>
    <source>
        <strain evidence="3">YW8</strain>
    </source>
</reference>
<proteinExistence type="predicted"/>
<dbReference type="EMBL" id="JAQIPB010000008">
    <property type="protein sequence ID" value="MDA7417952.1"/>
    <property type="molecule type" value="Genomic_DNA"/>
</dbReference>
<evidence type="ECO:0008006" key="5">
    <source>
        <dbReference type="Google" id="ProtNLM"/>
    </source>
</evidence>
<dbReference type="Proteomes" id="UP001212602">
    <property type="component" value="Unassembled WGS sequence"/>
</dbReference>
<feature type="compositionally biased region" description="Low complexity" evidence="1">
    <location>
        <begin position="179"/>
        <end position="197"/>
    </location>
</feature>